<evidence type="ECO:0000313" key="7">
    <source>
        <dbReference type="EMBL" id="KAJ8317762.1"/>
    </source>
</evidence>
<dbReference type="Gene3D" id="3.30.40.10">
    <property type="entry name" value="Zinc/RING finger domain, C3HC4 (zinc finger)"/>
    <property type="match status" value="1"/>
</dbReference>
<feature type="region of interest" description="Disordered" evidence="5">
    <location>
        <begin position="1"/>
        <end position="23"/>
    </location>
</feature>
<reference evidence="7 8" key="1">
    <citation type="submission" date="2022-12" db="EMBL/GenBank/DDBJ databases">
        <title>Chromosome-level genome of Tegillarca granosa.</title>
        <authorList>
            <person name="Kim J."/>
        </authorList>
    </citation>
    <scope>NUCLEOTIDE SEQUENCE [LARGE SCALE GENOMIC DNA]</scope>
    <source>
        <strain evidence="7">Teg-2019</strain>
        <tissue evidence="7">Adductor muscle</tissue>
    </source>
</reference>
<dbReference type="SUPFAM" id="SSF52980">
    <property type="entry name" value="Restriction endonuclease-like"/>
    <property type="match status" value="1"/>
</dbReference>
<dbReference type="InterPro" id="IPR019786">
    <property type="entry name" value="Zinc_finger_PHD-type_CS"/>
</dbReference>
<evidence type="ECO:0000256" key="4">
    <source>
        <dbReference type="PROSITE-ProRule" id="PRU00146"/>
    </source>
</evidence>
<keyword evidence="2 4" id="KW-0863">Zinc-finger</keyword>
<sequence length="430" mass="49635">MKDLVELTKKSKHGRPAKSRPMVGKKKKEYQAVVFPNKEEILKSFVHELQDTLPSACFLTGIKKTIPTTTTAAVEVTQENYENYYMEKIVTDACTLTGSTDPNVILEHLPQLSKIDVDCIFKSTFGQSVNPTWTKMRHGRITSSHFYNIFTRVESLLLNPDQCIKSLLSHIMGYESPNPNIKSLKYGREMEPYAKEAYKKEYLKHKQHTDVLFEDSGLVVDNNIPYIASSPDLLVSCKCCGLGMVEIKCCLIPPCQVCSGFCKCKLPKCLKCDEFIHLRKNHPYYGQIQGQLAITKRDWCDLYIHTCNGSFTERIIYDDVFYQNMLHHLKYFFTKYVIPEILTKDLQKQLQEEPMEVDNPSDNVVDNVMGNVYFCPICHCKIREPTMSGYSHRDQSIACDKCHLWYHFTCVHMTKSKVRLLKEWACQYCA</sequence>
<dbReference type="Proteomes" id="UP001217089">
    <property type="component" value="Unassembled WGS sequence"/>
</dbReference>
<dbReference type="PROSITE" id="PS01359">
    <property type="entry name" value="ZF_PHD_1"/>
    <property type="match status" value="1"/>
</dbReference>
<dbReference type="PANTHER" id="PTHR47526:SF3">
    <property type="entry name" value="PHD-TYPE DOMAIN-CONTAINING PROTEIN"/>
    <property type="match status" value="1"/>
</dbReference>
<evidence type="ECO:0000259" key="6">
    <source>
        <dbReference type="PROSITE" id="PS50016"/>
    </source>
</evidence>
<dbReference type="InterPro" id="IPR019080">
    <property type="entry name" value="YqaJ_viral_recombinase"/>
</dbReference>
<dbReference type="Gene3D" id="3.90.320.10">
    <property type="match status" value="1"/>
</dbReference>
<dbReference type="InterPro" id="IPR001965">
    <property type="entry name" value="Znf_PHD"/>
</dbReference>
<proteinExistence type="predicted"/>
<dbReference type="SUPFAM" id="SSF57903">
    <property type="entry name" value="FYVE/PHD zinc finger"/>
    <property type="match status" value="1"/>
</dbReference>
<evidence type="ECO:0000256" key="1">
    <source>
        <dbReference type="ARBA" id="ARBA00022723"/>
    </source>
</evidence>
<dbReference type="PANTHER" id="PTHR47526">
    <property type="entry name" value="ATP-DEPENDENT DNA HELICASE"/>
    <property type="match status" value="1"/>
</dbReference>
<dbReference type="PROSITE" id="PS50016">
    <property type="entry name" value="ZF_PHD_2"/>
    <property type="match status" value="1"/>
</dbReference>
<name>A0ABQ9FMA0_TEGGR</name>
<organism evidence="7 8">
    <name type="scientific">Tegillarca granosa</name>
    <name type="common">Malaysian cockle</name>
    <name type="synonym">Anadara granosa</name>
    <dbReference type="NCBI Taxonomy" id="220873"/>
    <lineage>
        <taxon>Eukaryota</taxon>
        <taxon>Metazoa</taxon>
        <taxon>Spiralia</taxon>
        <taxon>Lophotrochozoa</taxon>
        <taxon>Mollusca</taxon>
        <taxon>Bivalvia</taxon>
        <taxon>Autobranchia</taxon>
        <taxon>Pteriomorphia</taxon>
        <taxon>Arcoida</taxon>
        <taxon>Arcoidea</taxon>
        <taxon>Arcidae</taxon>
        <taxon>Tegillarca</taxon>
    </lineage>
</organism>
<gene>
    <name evidence="7" type="ORF">KUTeg_004685</name>
</gene>
<keyword evidence="1" id="KW-0479">Metal-binding</keyword>
<evidence type="ECO:0000256" key="5">
    <source>
        <dbReference type="SAM" id="MobiDB-lite"/>
    </source>
</evidence>
<dbReference type="InterPro" id="IPR011604">
    <property type="entry name" value="PDDEXK-like_dom_sf"/>
</dbReference>
<dbReference type="CDD" id="cd22343">
    <property type="entry name" value="PDDEXK_lambda_exonuclease-like"/>
    <property type="match status" value="1"/>
</dbReference>
<dbReference type="EMBL" id="JARBDR010000245">
    <property type="protein sequence ID" value="KAJ8317762.1"/>
    <property type="molecule type" value="Genomic_DNA"/>
</dbReference>
<keyword evidence="3" id="KW-0862">Zinc</keyword>
<evidence type="ECO:0000313" key="8">
    <source>
        <dbReference type="Proteomes" id="UP001217089"/>
    </source>
</evidence>
<dbReference type="InterPro" id="IPR011335">
    <property type="entry name" value="Restrct_endonuc-II-like"/>
</dbReference>
<dbReference type="InterPro" id="IPR019787">
    <property type="entry name" value="Znf_PHD-finger"/>
</dbReference>
<protein>
    <recommendedName>
        <fullName evidence="6">PHD-type domain-containing protein</fullName>
    </recommendedName>
</protein>
<dbReference type="InterPro" id="IPR013083">
    <property type="entry name" value="Znf_RING/FYVE/PHD"/>
</dbReference>
<evidence type="ECO:0000256" key="3">
    <source>
        <dbReference type="ARBA" id="ARBA00022833"/>
    </source>
</evidence>
<evidence type="ECO:0000256" key="2">
    <source>
        <dbReference type="ARBA" id="ARBA00022771"/>
    </source>
</evidence>
<comment type="caution">
    <text evidence="7">The sequence shown here is derived from an EMBL/GenBank/DDBJ whole genome shotgun (WGS) entry which is preliminary data.</text>
</comment>
<feature type="domain" description="PHD-type" evidence="6">
    <location>
        <begin position="372"/>
        <end position="430"/>
    </location>
</feature>
<accession>A0ABQ9FMA0</accession>
<feature type="compositionally biased region" description="Basic residues" evidence="5">
    <location>
        <begin position="10"/>
        <end position="23"/>
    </location>
</feature>
<keyword evidence="8" id="KW-1185">Reference proteome</keyword>
<dbReference type="InterPro" id="IPR011011">
    <property type="entry name" value="Znf_FYVE_PHD"/>
</dbReference>
<dbReference type="Pfam" id="PF09588">
    <property type="entry name" value="YqaJ"/>
    <property type="match status" value="1"/>
</dbReference>
<dbReference type="SMART" id="SM00249">
    <property type="entry name" value="PHD"/>
    <property type="match status" value="1"/>
</dbReference>